<sequence length="148" mass="15301">MKAQGTIGQYMLFVGSALLLSAGVSSTWAQNMSPLTGKLLQDPAARPAPAVSATASAPTAIQSAAAASQAAAPVQQPETPASTGPENRIRVGDVTHALLQAQADGRVAGPRLPMLGATADASWARYMDSFKHPLPEFFENKVSKNTSN</sequence>
<reference evidence="2 3" key="1">
    <citation type="submission" date="2024-02" db="EMBL/GenBank/DDBJ databases">
        <title>Draft genome sequence of Collimonas sp. strain H4R21, an effective mineral-weathering bacterial strain isolated from the beech rhizosphere.</title>
        <authorList>
            <person name="Morin E."/>
            <person name="Uroz S."/>
            <person name="Leveau J.H.J."/>
            <person name="Kumar R."/>
            <person name="Rey M.W."/>
            <person name="Pham J."/>
        </authorList>
    </citation>
    <scope>NUCLEOTIDE SEQUENCE [LARGE SCALE GENOMIC DNA]</scope>
    <source>
        <strain evidence="2 3">H4R21</strain>
    </source>
</reference>
<evidence type="ECO:0000313" key="2">
    <source>
        <dbReference type="EMBL" id="MEM4990350.1"/>
    </source>
</evidence>
<name>A0ABU9Q272_9BURK</name>
<feature type="compositionally biased region" description="Polar residues" evidence="1">
    <location>
        <begin position="76"/>
        <end position="85"/>
    </location>
</feature>
<accession>A0ABU9Q272</accession>
<evidence type="ECO:0000256" key="1">
    <source>
        <dbReference type="SAM" id="MobiDB-lite"/>
    </source>
</evidence>
<organism evidence="2 3">
    <name type="scientific">Collimonas rhizosphaerae</name>
    <dbReference type="NCBI Taxonomy" id="3126357"/>
    <lineage>
        <taxon>Bacteria</taxon>
        <taxon>Pseudomonadati</taxon>
        <taxon>Pseudomonadota</taxon>
        <taxon>Betaproteobacteria</taxon>
        <taxon>Burkholderiales</taxon>
        <taxon>Oxalobacteraceae</taxon>
        <taxon>Collimonas</taxon>
    </lineage>
</organism>
<gene>
    <name evidence="2" type="ORF">V8G57_23375</name>
</gene>
<feature type="compositionally biased region" description="Low complexity" evidence="1">
    <location>
        <begin position="64"/>
        <end position="73"/>
    </location>
</feature>
<keyword evidence="3" id="KW-1185">Reference proteome</keyword>
<dbReference type="RefSeq" id="WP_342831418.1">
    <property type="nucleotide sequence ID" value="NZ_JBANDC010000023.1"/>
</dbReference>
<dbReference type="Proteomes" id="UP001495910">
    <property type="component" value="Unassembled WGS sequence"/>
</dbReference>
<dbReference type="InterPro" id="IPR022053">
    <property type="entry name" value="DUF3613"/>
</dbReference>
<feature type="region of interest" description="Disordered" evidence="1">
    <location>
        <begin position="64"/>
        <end position="88"/>
    </location>
</feature>
<dbReference type="Pfam" id="PF12266">
    <property type="entry name" value="DUF3613"/>
    <property type="match status" value="1"/>
</dbReference>
<proteinExistence type="predicted"/>
<comment type="caution">
    <text evidence="2">The sequence shown here is derived from an EMBL/GenBank/DDBJ whole genome shotgun (WGS) entry which is preliminary data.</text>
</comment>
<dbReference type="EMBL" id="JBANDC010000023">
    <property type="protein sequence ID" value="MEM4990350.1"/>
    <property type="molecule type" value="Genomic_DNA"/>
</dbReference>
<protein>
    <submittedName>
        <fullName evidence="2">DUF3613 domain-containing protein</fullName>
    </submittedName>
</protein>
<evidence type="ECO:0000313" key="3">
    <source>
        <dbReference type="Proteomes" id="UP001495910"/>
    </source>
</evidence>